<name>K4I4A5_9CAUD</name>
<protein>
    <submittedName>
        <fullName evidence="1">Uncharacterized protein</fullName>
    </submittedName>
</protein>
<evidence type="ECO:0000313" key="2">
    <source>
        <dbReference type="Proteomes" id="UP000008061"/>
    </source>
</evidence>
<reference evidence="1 2" key="1">
    <citation type="journal article" date="2012" name="Appl. Environ. Microbiol.">
        <title>Characterization of Two Virulent Phages of Lactobacillus plantarum.</title>
        <authorList>
            <person name="Briggiler Marco M."/>
            <person name="Garneau J.E."/>
            <person name="Tremblay D."/>
            <person name="Quiberoni A."/>
            <person name="Moineau S."/>
        </authorList>
    </citation>
    <scope>NUCLEOTIDE SEQUENCE [LARGE SCALE GENOMIC DNA]</scope>
</reference>
<sequence>MALISQSHKLGLENSSTHSLLDTAWERVEEME</sequence>
<accession>K4I4A5</accession>
<dbReference type="Proteomes" id="UP000008061">
    <property type="component" value="Segment"/>
</dbReference>
<proteinExistence type="predicted"/>
<evidence type="ECO:0000313" key="1">
    <source>
        <dbReference type="EMBL" id="AFU63070.1"/>
    </source>
</evidence>
<organism evidence="1 2">
    <name type="scientific">Lactobacillus phage ATCC 8014-B2</name>
    <dbReference type="NCBI Taxonomy" id="1225795"/>
    <lineage>
        <taxon>Viruses</taxon>
        <taxon>Duplodnaviria</taxon>
        <taxon>Heunggongvirae</taxon>
        <taxon>Uroviricota</taxon>
        <taxon>Caudoviricetes</taxon>
        <taxon>Tybeckvirinae</taxon>
        <taxon>Douglaswolinvirus</taxon>
        <taxon>Douglaswolinvirus B2</taxon>
    </lineage>
</organism>
<dbReference type="EMBL" id="JX486088">
    <property type="protein sequence ID" value="AFU63070.1"/>
    <property type="molecule type" value="Genomic_DNA"/>
</dbReference>
<gene>
    <name evidence="1" type="ORF">8014-B2_003</name>
</gene>
<keyword evidence="2" id="KW-1185">Reference proteome</keyword>